<dbReference type="Proteomes" id="UP001595647">
    <property type="component" value="Unassembled WGS sequence"/>
</dbReference>
<keyword evidence="1" id="KW-0472">Membrane</keyword>
<gene>
    <name evidence="2" type="ORF">ACFOHV_23765</name>
</gene>
<organism evidence="2 3">
    <name type="scientific">Ciceribacter thiooxidans</name>
    <dbReference type="NCBI Taxonomy" id="1969821"/>
    <lineage>
        <taxon>Bacteria</taxon>
        <taxon>Pseudomonadati</taxon>
        <taxon>Pseudomonadota</taxon>
        <taxon>Alphaproteobacteria</taxon>
        <taxon>Hyphomicrobiales</taxon>
        <taxon>Rhizobiaceae</taxon>
        <taxon>Ciceribacter</taxon>
    </lineage>
</organism>
<sequence length="118" mass="12919">MKEPVEEISVTRAMLMILAGPILWAGHFAFAYGTHTLACASAISPQAVPWTIGIATLLVVVLLAVIVWEPTFLRRAAAGWRRDRFLSNLSRMLAVLSMTGILWAGWAALEVDVCAQLR</sequence>
<dbReference type="EMBL" id="JBHRTG010000019">
    <property type="protein sequence ID" value="MFC3166304.1"/>
    <property type="molecule type" value="Genomic_DNA"/>
</dbReference>
<keyword evidence="1" id="KW-0812">Transmembrane</keyword>
<evidence type="ECO:0000256" key="1">
    <source>
        <dbReference type="SAM" id="Phobius"/>
    </source>
</evidence>
<feature type="transmembrane region" description="Helical" evidence="1">
    <location>
        <begin position="12"/>
        <end position="35"/>
    </location>
</feature>
<keyword evidence="1" id="KW-1133">Transmembrane helix</keyword>
<evidence type="ECO:0000313" key="3">
    <source>
        <dbReference type="Proteomes" id="UP001595647"/>
    </source>
</evidence>
<name>A0ABV7I6L5_9HYPH</name>
<dbReference type="RefSeq" id="WP_182307732.1">
    <property type="nucleotide sequence ID" value="NZ_CP059897.1"/>
</dbReference>
<feature type="transmembrane region" description="Helical" evidence="1">
    <location>
        <begin position="47"/>
        <end position="68"/>
    </location>
</feature>
<evidence type="ECO:0008006" key="4">
    <source>
        <dbReference type="Google" id="ProtNLM"/>
    </source>
</evidence>
<evidence type="ECO:0000313" key="2">
    <source>
        <dbReference type="EMBL" id="MFC3166304.1"/>
    </source>
</evidence>
<proteinExistence type="predicted"/>
<feature type="transmembrane region" description="Helical" evidence="1">
    <location>
        <begin position="89"/>
        <end position="109"/>
    </location>
</feature>
<keyword evidence="3" id="KW-1185">Reference proteome</keyword>
<protein>
    <recommendedName>
        <fullName evidence="4">Transmembrane protein</fullName>
    </recommendedName>
</protein>
<comment type="caution">
    <text evidence="2">The sequence shown here is derived from an EMBL/GenBank/DDBJ whole genome shotgun (WGS) entry which is preliminary data.</text>
</comment>
<accession>A0ABV7I6L5</accession>
<reference evidence="3" key="1">
    <citation type="journal article" date="2019" name="Int. J. Syst. Evol. Microbiol.">
        <title>The Global Catalogue of Microorganisms (GCM) 10K type strain sequencing project: providing services to taxonomists for standard genome sequencing and annotation.</title>
        <authorList>
            <consortium name="The Broad Institute Genomics Platform"/>
            <consortium name="The Broad Institute Genome Sequencing Center for Infectious Disease"/>
            <person name="Wu L."/>
            <person name="Ma J."/>
        </authorList>
    </citation>
    <scope>NUCLEOTIDE SEQUENCE [LARGE SCALE GENOMIC DNA]</scope>
    <source>
        <strain evidence="3">KCTC 52231</strain>
    </source>
</reference>